<accession>A0A4Y1ZGI8</accession>
<comment type="caution">
    <text evidence="1">The sequence shown here is derived from an EMBL/GenBank/DDBJ whole genome shotgun (WGS) entry which is preliminary data.</text>
</comment>
<dbReference type="EMBL" id="BEXB01000039">
    <property type="protein sequence ID" value="GAY78070.1"/>
    <property type="molecule type" value="Genomic_DNA"/>
</dbReference>
<sequence>MRIAKKRRCAAFETLVAIKRVCNGIVPDAGSFCCAFEERRDFA</sequence>
<protein>
    <submittedName>
        <fullName evidence="1">Uncharacterized protein</fullName>
    </submittedName>
</protein>
<proteinExistence type="predicted"/>
<gene>
    <name evidence="1" type="ORF">NBRC111894_3624</name>
</gene>
<dbReference type="AlphaFoldDB" id="A0A4Y1ZGI8"/>
<evidence type="ECO:0000313" key="1">
    <source>
        <dbReference type="EMBL" id="GAY78070.1"/>
    </source>
</evidence>
<dbReference type="Proteomes" id="UP000319716">
    <property type="component" value="Unassembled WGS sequence"/>
</dbReference>
<reference evidence="1 2" key="1">
    <citation type="submission" date="2017-11" db="EMBL/GenBank/DDBJ databases">
        <title>Draft Genome Sequence of Sporolactobacillus inulinus NBRC 111894 Isolated from Koso, a Japanese Sugar-Vegetable Fermented Beverage.</title>
        <authorList>
            <person name="Chiou T.Y."/>
            <person name="Oshima K."/>
            <person name="Suda W."/>
            <person name="Hattori M."/>
            <person name="Takahashi T."/>
        </authorList>
    </citation>
    <scope>NUCLEOTIDE SEQUENCE [LARGE SCALE GENOMIC DNA]</scope>
    <source>
        <strain evidence="1 2">NBRC111894</strain>
    </source>
</reference>
<name>A0A4Y1ZGI8_9BACL</name>
<evidence type="ECO:0000313" key="2">
    <source>
        <dbReference type="Proteomes" id="UP000319716"/>
    </source>
</evidence>
<organism evidence="1 2">
    <name type="scientific">Sporolactobacillus inulinus</name>
    <dbReference type="NCBI Taxonomy" id="2078"/>
    <lineage>
        <taxon>Bacteria</taxon>
        <taxon>Bacillati</taxon>
        <taxon>Bacillota</taxon>
        <taxon>Bacilli</taxon>
        <taxon>Bacillales</taxon>
        <taxon>Sporolactobacillaceae</taxon>
        <taxon>Sporolactobacillus</taxon>
    </lineage>
</organism>